<dbReference type="AlphaFoldDB" id="A1S9T4"/>
<name>A1S9T4_SHEAM</name>
<accession>A1S9T4</accession>
<gene>
    <name evidence="7" type="ordered locus">Sama_2938</name>
</gene>
<dbReference type="InterPro" id="IPR009003">
    <property type="entry name" value="Peptidase_S1_PA"/>
</dbReference>
<evidence type="ECO:0000256" key="5">
    <source>
        <dbReference type="ARBA" id="ARBA00022801"/>
    </source>
</evidence>
<feature type="chain" id="PRO_5023134995" description="Dipeptidyl-peptidase" evidence="6">
    <location>
        <begin position="39"/>
        <end position="738"/>
    </location>
</feature>
<dbReference type="Proteomes" id="UP000009175">
    <property type="component" value="Chromosome"/>
</dbReference>
<dbReference type="HOGENOM" id="CLU_013776_0_0_6"/>
<reference evidence="7 8" key="1">
    <citation type="submission" date="2006-12" db="EMBL/GenBank/DDBJ databases">
        <title>Complete sequence of Shewanella amazonensis SB2B.</title>
        <authorList>
            <consortium name="US DOE Joint Genome Institute"/>
            <person name="Copeland A."/>
            <person name="Lucas S."/>
            <person name="Lapidus A."/>
            <person name="Barry K."/>
            <person name="Detter J.C."/>
            <person name="Glavina del Rio T."/>
            <person name="Hammon N."/>
            <person name="Israni S."/>
            <person name="Dalin E."/>
            <person name="Tice H."/>
            <person name="Pitluck S."/>
            <person name="Munk A.C."/>
            <person name="Brettin T."/>
            <person name="Bruce D."/>
            <person name="Han C."/>
            <person name="Tapia R."/>
            <person name="Gilna P."/>
            <person name="Schmutz J."/>
            <person name="Larimer F."/>
            <person name="Land M."/>
            <person name="Hauser L."/>
            <person name="Kyrpides N."/>
            <person name="Mikhailova N."/>
            <person name="Fredrickson J."/>
            <person name="Richardson P."/>
        </authorList>
    </citation>
    <scope>NUCLEOTIDE SEQUENCE [LARGE SCALE GENOMIC DNA]</scope>
    <source>
        <strain evidence="8">ATCC BAA-1098 / SB2B</strain>
    </source>
</reference>
<dbReference type="EC" id="3.4.14.-" evidence="6"/>
<comment type="function">
    <text evidence="6">Catalyzes the removal of dipeptides from the N-terminus of oligopeptides.</text>
</comment>
<keyword evidence="6" id="KW-0720">Serine protease</keyword>
<dbReference type="GO" id="GO:0008239">
    <property type="term" value="F:dipeptidyl-peptidase activity"/>
    <property type="evidence" value="ECO:0007669"/>
    <property type="project" value="UniProtKB-UniRule"/>
</dbReference>
<keyword evidence="3 6" id="KW-0645">Protease</keyword>
<keyword evidence="8" id="KW-1185">Reference proteome</keyword>
<sequence>MGNWARQCARHHHNKQWNNTMKKWLLTAAIAAAFGAQADEGMWQPHQLPALAKTLKAKGLEIDPESISKLTEFPMNAVISLGGCTASFVSPKGLVVTNHHCAYGSIQYNSTAEKNLLADGFLAKSFDEELPAAPGSRVYVTESVTNVTAQINEGLESLKGDDFYKGVEAKEKALVAECEKEDGYRCNVYSFHGGLEYYLIKQMEIRDVRLVHNPAGSVGKYGGDIDNWMWPRHTGDYSFYRAYVGKDGKPADFSKDNVPYEPKSFLKVSAKGLKDGDFVMVTGYPGRTNRYRTASEVENQFTWNYPASRELREQIIDIIKTSAPEGSDARIKYESTLASLANYAKNFASMIEFYGKSTMLEDRKAREAELANWIKADAQRQAKYGQTLADLERLVAEGNKTQELDLILGYMSYSTPMSTAARLYRLAHEKQLPDMEREPGFQDRDMTRFTAGLERIDRRYDASVDKVVLFEMLKHYAALPADKRRADLDAFFGIGKKFDEKKLKKQLDKMYDKTEIGNKDVRMAWMDKSVADFKASKDPFIQLAVATYDISMAREKAQKELAGELMKVRPAYMEAIIAYNNELGKPVYADANSSLRVTYGNVKGYSPKDGLYAVPFTRLEGITQKDTGVDPFDAPKKQLELIEAKQYGDFYVKDIDSVPVNFLSTVDTTGGNSGSPTLNGRAELVGLLFDGVYESIIGDWNYDDNINRSIHVDSRYMLWVMKYLDKADNLLAEMEIVE</sequence>
<evidence type="ECO:0000313" key="8">
    <source>
        <dbReference type="Proteomes" id="UP000009175"/>
    </source>
</evidence>
<protein>
    <recommendedName>
        <fullName evidence="6">Dipeptidyl-peptidase</fullName>
        <ecNumber evidence="6">3.4.14.-</ecNumber>
    </recommendedName>
</protein>
<keyword evidence="4 6" id="KW-0732">Signal</keyword>
<keyword evidence="5 6" id="KW-0378">Hydrolase</keyword>
<dbReference type="MEROPS" id="S46.003"/>
<dbReference type="GO" id="GO:0070009">
    <property type="term" value="F:serine-type aminopeptidase activity"/>
    <property type="evidence" value="ECO:0007669"/>
    <property type="project" value="UniProtKB-UniRule"/>
</dbReference>
<dbReference type="EMBL" id="CP000507">
    <property type="protein sequence ID" value="ABM01141.1"/>
    <property type="molecule type" value="Genomic_DNA"/>
</dbReference>
<keyword evidence="2 6" id="KW-0031">Aminopeptidase</keyword>
<dbReference type="Pfam" id="PF10459">
    <property type="entry name" value="Peptidase_S46"/>
    <property type="match status" value="1"/>
</dbReference>
<organism evidence="7 8">
    <name type="scientific">Shewanella amazonensis (strain ATCC BAA-1098 / SB2B)</name>
    <dbReference type="NCBI Taxonomy" id="326297"/>
    <lineage>
        <taxon>Bacteria</taxon>
        <taxon>Pseudomonadati</taxon>
        <taxon>Pseudomonadota</taxon>
        <taxon>Gammaproteobacteria</taxon>
        <taxon>Alteromonadales</taxon>
        <taxon>Shewanellaceae</taxon>
        <taxon>Shewanella</taxon>
    </lineage>
</organism>
<dbReference type="KEGG" id="saz:Sama_2938"/>
<evidence type="ECO:0000256" key="1">
    <source>
        <dbReference type="ARBA" id="ARBA00010491"/>
    </source>
</evidence>
<dbReference type="GO" id="GO:0006508">
    <property type="term" value="P:proteolysis"/>
    <property type="evidence" value="ECO:0007669"/>
    <property type="project" value="UniProtKB-KW"/>
</dbReference>
<evidence type="ECO:0000256" key="3">
    <source>
        <dbReference type="ARBA" id="ARBA00022670"/>
    </source>
</evidence>
<evidence type="ECO:0000256" key="6">
    <source>
        <dbReference type="RuleBase" id="RU366067"/>
    </source>
</evidence>
<feature type="signal peptide" evidence="6">
    <location>
        <begin position="1"/>
        <end position="38"/>
    </location>
</feature>
<dbReference type="GO" id="GO:0043171">
    <property type="term" value="P:peptide catabolic process"/>
    <property type="evidence" value="ECO:0007669"/>
    <property type="project" value="UniProtKB-UniRule"/>
</dbReference>
<dbReference type="PANTHER" id="PTHR38469:SF1">
    <property type="entry name" value="PERIPLASMIC PEPTIDASE SUBFAMILY S1B"/>
    <property type="match status" value="1"/>
</dbReference>
<dbReference type="InterPro" id="IPR019500">
    <property type="entry name" value="Pep_S46"/>
</dbReference>
<dbReference type="STRING" id="326297.Sama_2938"/>
<evidence type="ECO:0000256" key="2">
    <source>
        <dbReference type="ARBA" id="ARBA00022438"/>
    </source>
</evidence>
<dbReference type="SUPFAM" id="SSF50494">
    <property type="entry name" value="Trypsin-like serine proteases"/>
    <property type="match status" value="1"/>
</dbReference>
<evidence type="ECO:0000256" key="4">
    <source>
        <dbReference type="ARBA" id="ARBA00022729"/>
    </source>
</evidence>
<comment type="similarity">
    <text evidence="1 6">Belongs to the peptidase S46 family.</text>
</comment>
<dbReference type="eggNOG" id="COG3591">
    <property type="taxonomic scope" value="Bacteria"/>
</dbReference>
<evidence type="ECO:0000313" key="7">
    <source>
        <dbReference type="EMBL" id="ABM01141.1"/>
    </source>
</evidence>
<proteinExistence type="inferred from homology"/>
<dbReference type="PANTHER" id="PTHR38469">
    <property type="entry name" value="PERIPLASMIC PEPTIDASE SUBFAMILY S1B"/>
    <property type="match status" value="1"/>
</dbReference>